<feature type="signal peptide" evidence="1">
    <location>
        <begin position="1"/>
        <end position="23"/>
    </location>
</feature>
<dbReference type="Proteomes" id="UP000321464">
    <property type="component" value="Unassembled WGS sequence"/>
</dbReference>
<dbReference type="AlphaFoldDB" id="A0A512AM73"/>
<dbReference type="PROSITE" id="PS51257">
    <property type="entry name" value="PROKAR_LIPOPROTEIN"/>
    <property type="match status" value="1"/>
</dbReference>
<keyword evidence="1" id="KW-0732">Signal</keyword>
<proteinExistence type="predicted"/>
<feature type="chain" id="PRO_5022065781" description="DUF3142 domain-containing protein" evidence="1">
    <location>
        <begin position="24"/>
        <end position="253"/>
    </location>
</feature>
<dbReference type="Pfam" id="PF11340">
    <property type="entry name" value="DUF3142"/>
    <property type="match status" value="1"/>
</dbReference>
<protein>
    <recommendedName>
        <fullName evidence="4">DUF3142 domain-containing protein</fullName>
    </recommendedName>
</protein>
<evidence type="ECO:0000313" key="3">
    <source>
        <dbReference type="Proteomes" id="UP000321464"/>
    </source>
</evidence>
<sequence>MVKQGWAALLALPMLAACQPAEAPQPVDPARFDRFFLWAGVPPPPAVAQARELYILGGEIRRGGPVRLVAMRAGVPHVAQAKVWLTVRTERLDWDARVWGDVRTMLARWRGAGNRLEGLQIDFDAATPGLDRYRTFLEQVRRELPPGTRLSITGLLDWSANGDPAELARLSGLVDEVVIQTYQGRTTIPGYAAWFAHIDTLPFTHKIALVEGGEWTAPAALARDRRFAGYVVFLLAPPNARPPSPAGRDPRRP</sequence>
<dbReference type="SUPFAM" id="SSF51445">
    <property type="entry name" value="(Trans)glycosidases"/>
    <property type="match status" value="1"/>
</dbReference>
<evidence type="ECO:0000256" key="1">
    <source>
        <dbReference type="SAM" id="SignalP"/>
    </source>
</evidence>
<accession>A0A512AM73</accession>
<dbReference type="EMBL" id="BJYR01000017">
    <property type="protein sequence ID" value="GEO00784.1"/>
    <property type="molecule type" value="Genomic_DNA"/>
</dbReference>
<dbReference type="InterPro" id="IPR017853">
    <property type="entry name" value="GH"/>
</dbReference>
<reference evidence="2 3" key="1">
    <citation type="submission" date="2019-07" db="EMBL/GenBank/DDBJ databases">
        <title>Whole genome shotgun sequence of Novosphingobium sediminis NBRC 106119.</title>
        <authorList>
            <person name="Hosoyama A."/>
            <person name="Uohara A."/>
            <person name="Ohji S."/>
            <person name="Ichikawa N."/>
        </authorList>
    </citation>
    <scope>NUCLEOTIDE SEQUENCE [LARGE SCALE GENOMIC DNA]</scope>
    <source>
        <strain evidence="2 3">NBRC 106119</strain>
    </source>
</reference>
<evidence type="ECO:0008006" key="4">
    <source>
        <dbReference type="Google" id="ProtNLM"/>
    </source>
</evidence>
<dbReference type="InterPro" id="IPR021488">
    <property type="entry name" value="DUF3142"/>
</dbReference>
<keyword evidence="3" id="KW-1185">Reference proteome</keyword>
<gene>
    <name evidence="2" type="ORF">NSE01_26160</name>
</gene>
<organism evidence="2 3">
    <name type="scientific">Novosphingobium sediminis</name>
    <dbReference type="NCBI Taxonomy" id="707214"/>
    <lineage>
        <taxon>Bacteria</taxon>
        <taxon>Pseudomonadati</taxon>
        <taxon>Pseudomonadota</taxon>
        <taxon>Alphaproteobacteria</taxon>
        <taxon>Sphingomonadales</taxon>
        <taxon>Sphingomonadaceae</taxon>
        <taxon>Novosphingobium</taxon>
    </lineage>
</organism>
<evidence type="ECO:0000313" key="2">
    <source>
        <dbReference type="EMBL" id="GEO00784.1"/>
    </source>
</evidence>
<comment type="caution">
    <text evidence="2">The sequence shown here is derived from an EMBL/GenBank/DDBJ whole genome shotgun (WGS) entry which is preliminary data.</text>
</comment>
<name>A0A512AM73_9SPHN</name>